<dbReference type="GeneID" id="20237374"/>
<dbReference type="PROSITE" id="PS50157">
    <property type="entry name" value="ZINC_FINGER_C2H2_2"/>
    <property type="match status" value="4"/>
</dbReference>
<accession>V4AVC8</accession>
<keyword evidence="1" id="KW-0479">Metal-binding</keyword>
<proteinExistence type="predicted"/>
<dbReference type="OMA" id="LECHICD"/>
<dbReference type="OrthoDB" id="3561125at2759"/>
<feature type="compositionally biased region" description="Polar residues" evidence="6">
    <location>
        <begin position="539"/>
        <end position="551"/>
    </location>
</feature>
<dbReference type="PANTHER" id="PTHR24403">
    <property type="entry name" value="ZINC FINGER PROTEIN"/>
    <property type="match status" value="1"/>
</dbReference>
<dbReference type="SUPFAM" id="SSF57667">
    <property type="entry name" value="beta-beta-alpha zinc fingers"/>
    <property type="match status" value="3"/>
</dbReference>
<feature type="region of interest" description="Disordered" evidence="6">
    <location>
        <begin position="485"/>
        <end position="551"/>
    </location>
</feature>
<keyword evidence="2" id="KW-0677">Repeat</keyword>
<evidence type="ECO:0000256" key="1">
    <source>
        <dbReference type="ARBA" id="ARBA00022723"/>
    </source>
</evidence>
<organism evidence="8 9">
    <name type="scientific">Lottia gigantea</name>
    <name type="common">Giant owl limpet</name>
    <dbReference type="NCBI Taxonomy" id="225164"/>
    <lineage>
        <taxon>Eukaryota</taxon>
        <taxon>Metazoa</taxon>
        <taxon>Spiralia</taxon>
        <taxon>Lophotrochozoa</taxon>
        <taxon>Mollusca</taxon>
        <taxon>Gastropoda</taxon>
        <taxon>Patellogastropoda</taxon>
        <taxon>Lottioidea</taxon>
        <taxon>Lottiidae</taxon>
        <taxon>Lottia</taxon>
    </lineage>
</organism>
<dbReference type="PROSITE" id="PS00028">
    <property type="entry name" value="ZINC_FINGER_C2H2_1"/>
    <property type="match status" value="4"/>
</dbReference>
<dbReference type="SMART" id="SM00355">
    <property type="entry name" value="ZnF_C2H2"/>
    <property type="match status" value="9"/>
</dbReference>
<dbReference type="RefSeq" id="XP_009047922.1">
    <property type="nucleotide sequence ID" value="XM_009049674.1"/>
</dbReference>
<dbReference type="Gene3D" id="3.30.160.60">
    <property type="entry name" value="Classic Zinc Finger"/>
    <property type="match status" value="3"/>
</dbReference>
<feature type="compositionally biased region" description="Basic and acidic residues" evidence="6">
    <location>
        <begin position="321"/>
        <end position="336"/>
    </location>
</feature>
<evidence type="ECO:0000313" key="8">
    <source>
        <dbReference type="EMBL" id="ESP01288.1"/>
    </source>
</evidence>
<dbReference type="Proteomes" id="UP000030746">
    <property type="component" value="Unassembled WGS sequence"/>
</dbReference>
<dbReference type="Pfam" id="PF00096">
    <property type="entry name" value="zf-C2H2"/>
    <property type="match status" value="1"/>
</dbReference>
<dbReference type="HOGENOM" id="CLU_376125_0_0_1"/>
<evidence type="ECO:0000256" key="3">
    <source>
        <dbReference type="ARBA" id="ARBA00022771"/>
    </source>
</evidence>
<feature type="region of interest" description="Disordered" evidence="6">
    <location>
        <begin position="271"/>
        <end position="307"/>
    </location>
</feature>
<evidence type="ECO:0000313" key="9">
    <source>
        <dbReference type="Proteomes" id="UP000030746"/>
    </source>
</evidence>
<feature type="compositionally biased region" description="Polar residues" evidence="6">
    <location>
        <begin position="337"/>
        <end position="348"/>
    </location>
</feature>
<feature type="compositionally biased region" description="Polar residues" evidence="6">
    <location>
        <begin position="487"/>
        <end position="503"/>
    </location>
</feature>
<feature type="domain" description="C2H2-type" evidence="7">
    <location>
        <begin position="711"/>
        <end position="738"/>
    </location>
</feature>
<protein>
    <recommendedName>
        <fullName evidence="7">C2H2-type domain-containing protein</fullName>
    </recommendedName>
</protein>
<feature type="domain" description="C2H2-type" evidence="7">
    <location>
        <begin position="124"/>
        <end position="151"/>
    </location>
</feature>
<feature type="domain" description="C2H2-type" evidence="7">
    <location>
        <begin position="446"/>
        <end position="469"/>
    </location>
</feature>
<dbReference type="InterPro" id="IPR036236">
    <property type="entry name" value="Znf_C2H2_sf"/>
</dbReference>
<dbReference type="KEGG" id="lgi:LOTGIDRAFT_157466"/>
<dbReference type="CTD" id="20237374"/>
<dbReference type="InterPro" id="IPR013087">
    <property type="entry name" value="Znf_C2H2_type"/>
</dbReference>
<gene>
    <name evidence="8" type="ORF">LOTGIDRAFT_157466</name>
</gene>
<keyword evidence="4" id="KW-0862">Zinc</keyword>
<evidence type="ECO:0000256" key="5">
    <source>
        <dbReference type="PROSITE-ProRule" id="PRU00042"/>
    </source>
</evidence>
<feature type="region of interest" description="Disordered" evidence="6">
    <location>
        <begin position="321"/>
        <end position="348"/>
    </location>
</feature>
<evidence type="ECO:0000256" key="6">
    <source>
        <dbReference type="SAM" id="MobiDB-lite"/>
    </source>
</evidence>
<feature type="compositionally biased region" description="Polar residues" evidence="6">
    <location>
        <begin position="287"/>
        <end position="303"/>
    </location>
</feature>
<dbReference type="PANTHER" id="PTHR24403:SF67">
    <property type="entry name" value="FI01116P-RELATED"/>
    <property type="match status" value="1"/>
</dbReference>
<sequence length="738" mass="84203">MTLKTEPMEMEGNEDMFRMRSFTRSIIPKSFDLTDDQKAMRLPSPDEPFITGIFHRGSEQMANQSYNMLRSDVSAMQQGHYFGGDRVKTSPTPPAPENKDEEYPTYTIARSELELNSRLLPKKYKCKFCVYKTSYKSDLNRHLRRHAKKDNIYNCDVCNLPFRSISKVYSHRQQCHGESSIVKEESPLACTMCNFKCAEKDIDLFQLHIQKHIEENTCDICNKSFNSKAAVEKHKKIYHQVTNEVVFPSQPIRSVDMSYIPEASRNANYSGMNSSMLDLDSDHSPAGGSSASNSCDGSTNSTPVPFRQYSKGMNIRSILQRREKQNGDDSRMKDVNRSPSKANNDFSDKSAQLSKNLYDLKNPQKERENIPEISSAENGNECRSYKCGKCASIFLDVRDLFIHMSVCLQEEVSVKTANFNCPICSFTSEELNLFTSHMIRHTVDKFSCDLCNRPFSNFRNVLSHKRKVHKVDLRCKRSPTKIKFIGQNKSSPKSLSAKSNNPPYSKETIGDISNMADEESKKETMETDTELKLKRPSASVESQTSSQGQLTLGSIGGDVKDTLTSGRYAKLISDFDDFTLKPFACSLCFYRTEDLIDLKSHVENHVGNKSHPNFVKLNFESLSEVDSIIKTKDYVYDIAMSSDSNCNQNPVNFTFNDTINGATVIYPKESQNHTKQIRYLEKLLKKTQSKSKNNFLSRTRKHQALPNIRSFPCKICKKEFSMHILAKRHLVRIHNVTK</sequence>
<keyword evidence="3 5" id="KW-0863">Zinc-finger</keyword>
<keyword evidence="9" id="KW-1185">Reference proteome</keyword>
<feature type="compositionally biased region" description="Basic and acidic residues" evidence="6">
    <location>
        <begin position="518"/>
        <end position="533"/>
    </location>
</feature>
<dbReference type="GO" id="GO:0045944">
    <property type="term" value="P:positive regulation of transcription by RNA polymerase II"/>
    <property type="evidence" value="ECO:0007669"/>
    <property type="project" value="TreeGrafter"/>
</dbReference>
<dbReference type="GO" id="GO:0008270">
    <property type="term" value="F:zinc ion binding"/>
    <property type="evidence" value="ECO:0007669"/>
    <property type="project" value="UniProtKB-KW"/>
</dbReference>
<dbReference type="InterPro" id="IPR050688">
    <property type="entry name" value="Zinc_finger/UBP_domain"/>
</dbReference>
<evidence type="ECO:0000256" key="4">
    <source>
        <dbReference type="ARBA" id="ARBA00022833"/>
    </source>
</evidence>
<evidence type="ECO:0000259" key="7">
    <source>
        <dbReference type="PROSITE" id="PS50157"/>
    </source>
</evidence>
<dbReference type="AlphaFoldDB" id="V4AVC8"/>
<reference evidence="8 9" key="1">
    <citation type="journal article" date="2013" name="Nature">
        <title>Insights into bilaterian evolution from three spiralian genomes.</title>
        <authorList>
            <person name="Simakov O."/>
            <person name="Marletaz F."/>
            <person name="Cho S.J."/>
            <person name="Edsinger-Gonzales E."/>
            <person name="Havlak P."/>
            <person name="Hellsten U."/>
            <person name="Kuo D.H."/>
            <person name="Larsson T."/>
            <person name="Lv J."/>
            <person name="Arendt D."/>
            <person name="Savage R."/>
            <person name="Osoegawa K."/>
            <person name="de Jong P."/>
            <person name="Grimwood J."/>
            <person name="Chapman J.A."/>
            <person name="Shapiro H."/>
            <person name="Aerts A."/>
            <person name="Otillar R.P."/>
            <person name="Terry A.Y."/>
            <person name="Boore J.L."/>
            <person name="Grigoriev I.V."/>
            <person name="Lindberg D.R."/>
            <person name="Seaver E.C."/>
            <person name="Weisblat D.A."/>
            <person name="Putnam N.H."/>
            <person name="Rokhsar D.S."/>
        </authorList>
    </citation>
    <scope>NUCLEOTIDE SEQUENCE [LARGE SCALE GENOMIC DNA]</scope>
</reference>
<feature type="domain" description="C2H2-type" evidence="7">
    <location>
        <begin position="216"/>
        <end position="244"/>
    </location>
</feature>
<name>V4AVC8_LOTGI</name>
<evidence type="ECO:0000256" key="2">
    <source>
        <dbReference type="ARBA" id="ARBA00022737"/>
    </source>
</evidence>
<dbReference type="EMBL" id="KB200521">
    <property type="protein sequence ID" value="ESP01288.1"/>
    <property type="molecule type" value="Genomic_DNA"/>
</dbReference>
<dbReference type="GO" id="GO:0005634">
    <property type="term" value="C:nucleus"/>
    <property type="evidence" value="ECO:0007669"/>
    <property type="project" value="TreeGrafter"/>
</dbReference>